<dbReference type="PANTHER" id="PTHR46082">
    <property type="entry name" value="ATP/GTP-BINDING PROTEIN-RELATED"/>
    <property type="match status" value="1"/>
</dbReference>
<name>A0ABR4K7W0_9EURO</name>
<feature type="region of interest" description="Disordered" evidence="1">
    <location>
        <begin position="31"/>
        <end position="63"/>
    </location>
</feature>
<accession>A0ABR4K7W0</accession>
<evidence type="ECO:0000259" key="2">
    <source>
        <dbReference type="Pfam" id="PF01048"/>
    </source>
</evidence>
<dbReference type="InterPro" id="IPR053137">
    <property type="entry name" value="NLR-like"/>
</dbReference>
<keyword evidence="4" id="KW-1185">Reference proteome</keyword>
<protein>
    <recommendedName>
        <fullName evidence="2">Nucleoside phosphorylase domain-containing protein</fullName>
    </recommendedName>
</protein>
<feature type="compositionally biased region" description="Basic and acidic residues" evidence="1">
    <location>
        <begin position="47"/>
        <end position="59"/>
    </location>
</feature>
<feature type="compositionally biased region" description="Polar residues" evidence="1">
    <location>
        <begin position="838"/>
        <end position="852"/>
    </location>
</feature>
<proteinExistence type="predicted"/>
<evidence type="ECO:0000313" key="3">
    <source>
        <dbReference type="EMBL" id="KAL2848393.1"/>
    </source>
</evidence>
<dbReference type="InterPro" id="IPR035994">
    <property type="entry name" value="Nucleoside_phosphorylase_sf"/>
</dbReference>
<organism evidence="3 4">
    <name type="scientific">Aspergillus pseudoustus</name>
    <dbReference type="NCBI Taxonomy" id="1810923"/>
    <lineage>
        <taxon>Eukaryota</taxon>
        <taxon>Fungi</taxon>
        <taxon>Dikarya</taxon>
        <taxon>Ascomycota</taxon>
        <taxon>Pezizomycotina</taxon>
        <taxon>Eurotiomycetes</taxon>
        <taxon>Eurotiomycetidae</taxon>
        <taxon>Eurotiales</taxon>
        <taxon>Aspergillaceae</taxon>
        <taxon>Aspergillus</taxon>
        <taxon>Aspergillus subgen. Nidulantes</taxon>
    </lineage>
</organism>
<comment type="caution">
    <text evidence="3">The sequence shown here is derived from an EMBL/GenBank/DDBJ whole genome shotgun (WGS) entry which is preliminary data.</text>
</comment>
<dbReference type="Gene3D" id="3.40.50.1580">
    <property type="entry name" value="Nucleoside phosphorylase domain"/>
    <property type="match status" value="1"/>
</dbReference>
<dbReference type="Pfam" id="PF01048">
    <property type="entry name" value="PNP_UDP_1"/>
    <property type="match status" value="1"/>
</dbReference>
<feature type="compositionally biased region" description="Low complexity" evidence="1">
    <location>
        <begin position="818"/>
        <end position="827"/>
    </location>
</feature>
<feature type="region of interest" description="Disordered" evidence="1">
    <location>
        <begin position="813"/>
        <end position="864"/>
    </location>
</feature>
<evidence type="ECO:0000313" key="4">
    <source>
        <dbReference type="Proteomes" id="UP001610446"/>
    </source>
</evidence>
<dbReference type="InterPro" id="IPR000845">
    <property type="entry name" value="Nucleoside_phosphorylase_d"/>
</dbReference>
<sequence>MPLDDIMSMWYTHSEAGPGDTGMEPWSGEWTRPDDETAVHGGNTARADQDQTQEHPTRWDDEDLHAPLPRLGMYRDVILKSPAYRWLLTDIKRQFSLMPSTTDTSQSIREKILEALPSPRHFSRRDPPRPLKLTIVMPWDPLKFDRDQGYSEKTQDVLASVITLTGSRRNAQALTTEQYLCQTWPSSGHDVLEFILQVLRRPLGTRSSRSLSDGTVIRSWLNNVSGGLARQKFAVEAVGTAYSLAEVGEQLAWIGAALRSSQYPDGVASVRPKLKRLQVIEDKSRVQGKGYLAEVRCQFAFKVRPPTPPDRQTEVRTGECWHNLFRNPVLVKGFPIARRPGEMVSGTGLEIPLYMMAGLAGAKVVGSFCGRTVLKGFSTILIPTHRYDNVVVWHLIHNQHGDRVSYLECLADYYKVGLISCEQLQASRHVLGWCTKTKFLAGTEAGKYDVAGSRLPRPRTMGVLRQVSISSGQVISGGAPFIMGYKDSPFHVARNGYIRKLKWISRKFVVLWDEDTKRGWLINGTSALLHLVRASLEQDSKDKFSSEFLFRVNHLKEAPPDTAYTSDSAIKVLLNRANLGLKLYREDDGCVVFKDRVEHVFRLLEQAMDHQVNVSDSYGGKPAINSMSRAYLEGWDFRDLAIDSDPVYSRVSSLSSLGMGWVDLTRSIHAVTLLGRGFGDIMTPVEQSCAHWGTLPTDRYYLAVSLSDVRDIMEAVGDAISNPPRLTDRLEWLNTDAITAASCCTCTGQEGDEHSDVVQVILPLGLANIPLPKGSHQPQDGAVIFGHNKNILWFWKETGDPVHGSVESSKRLGLGLISPPDSDSGYGPSNGGERDSIRTTNPSVSGPSNAPSVRQMPPSGIRRREPRLGNALKLQAYKVGLVCALPLELLAVRALFDVTHADGDEITTPSADSNHYILGEMGGHKVVAACLPDGEYGTNSAADVAANMRRTFPSIKFALLVGIGGGVPTAANDMRLGDVVVSRPTGTDPGVIQYDMGKARENGLFTPSGFLHPPPRLIMTALGKLRSDPYSSQTPLQEFLREVAACRREYRYPGRGHDWLFRSEYHHVPHQETCKHCDKGKLHGRELRLGQSYESFHPQIHYGTIASGNSVMRDAELRDYWAEERKVLCFEMEAAGIVNTMPCLVIRGICDYADSHKNKVFQNYAAAAAASYAKLLLSNVKDLGDLEGSLQEAKVDGTLNDNVGKTSKLKGLRRAFKTNLAFFTR</sequence>
<reference evidence="3 4" key="1">
    <citation type="submission" date="2024-07" db="EMBL/GenBank/DDBJ databases">
        <title>Section-level genome sequencing and comparative genomics of Aspergillus sections Usti and Cavernicolus.</title>
        <authorList>
            <consortium name="Lawrence Berkeley National Laboratory"/>
            <person name="Nybo J.L."/>
            <person name="Vesth T.C."/>
            <person name="Theobald S."/>
            <person name="Frisvad J.C."/>
            <person name="Larsen T.O."/>
            <person name="Kjaerboelling I."/>
            <person name="Rothschild-Mancinelli K."/>
            <person name="Lyhne E.K."/>
            <person name="Kogle M.E."/>
            <person name="Barry K."/>
            <person name="Clum A."/>
            <person name="Na H."/>
            <person name="Ledsgaard L."/>
            <person name="Lin J."/>
            <person name="Lipzen A."/>
            <person name="Kuo A."/>
            <person name="Riley R."/>
            <person name="Mondo S."/>
            <person name="Labutti K."/>
            <person name="Haridas S."/>
            <person name="Pangalinan J."/>
            <person name="Salamov A.A."/>
            <person name="Simmons B.A."/>
            <person name="Magnuson J.K."/>
            <person name="Chen J."/>
            <person name="Drula E."/>
            <person name="Henrissat B."/>
            <person name="Wiebenga A."/>
            <person name="Lubbers R.J."/>
            <person name="Gomes A.C."/>
            <person name="Makela M.R."/>
            <person name="Stajich J."/>
            <person name="Grigoriev I.V."/>
            <person name="Mortensen U.H."/>
            <person name="De Vries R.P."/>
            <person name="Baker S.E."/>
            <person name="Andersen M.R."/>
        </authorList>
    </citation>
    <scope>NUCLEOTIDE SEQUENCE [LARGE SCALE GENOMIC DNA]</scope>
    <source>
        <strain evidence="3 4">CBS 123904</strain>
    </source>
</reference>
<evidence type="ECO:0000256" key="1">
    <source>
        <dbReference type="SAM" id="MobiDB-lite"/>
    </source>
</evidence>
<dbReference type="SUPFAM" id="SSF53167">
    <property type="entry name" value="Purine and uridine phosphorylases"/>
    <property type="match status" value="1"/>
</dbReference>
<dbReference type="PANTHER" id="PTHR46082:SF11">
    <property type="entry name" value="AAA+ ATPASE DOMAIN-CONTAINING PROTEIN-RELATED"/>
    <property type="match status" value="1"/>
</dbReference>
<dbReference type="EMBL" id="JBFXLU010000050">
    <property type="protein sequence ID" value="KAL2848393.1"/>
    <property type="molecule type" value="Genomic_DNA"/>
</dbReference>
<dbReference type="Proteomes" id="UP001610446">
    <property type="component" value="Unassembled WGS sequence"/>
</dbReference>
<feature type="domain" description="Nucleoside phosphorylase" evidence="2">
    <location>
        <begin position="878"/>
        <end position="1175"/>
    </location>
</feature>
<gene>
    <name evidence="3" type="ORF">BJY01DRAFT_233960</name>
</gene>